<reference evidence="11" key="3">
    <citation type="submission" date="2020-01" db="EMBL/GenBank/DDBJ databases">
        <authorList>
            <person name="Perkins V."/>
            <person name="Lessard M.-H."/>
            <person name="Dugat-Bony E."/>
            <person name="Frenette M."/>
            <person name="Labrie S."/>
        </authorList>
    </citation>
    <scope>NUCLEOTIDE SEQUENCE</scope>
    <source>
        <strain evidence="11">LMA-70</strain>
    </source>
</reference>
<dbReference type="CDD" id="cd04301">
    <property type="entry name" value="NAT_SF"/>
    <property type="match status" value="1"/>
</dbReference>
<comment type="caution">
    <text evidence="10">The sequence shown here is derived from an EMBL/GenBank/DDBJ whole genome shotgun (WGS) entry which is preliminary data.</text>
</comment>
<comment type="similarity">
    <text evidence="8">Belongs to the acetyltransferase family. GNA1 subfamily.</text>
</comment>
<sequence>MLVNNLPDLLFDPQLISEEVSNALPEGYAIRPIARDDYSRGVLDVLRVLTTVGEISQSRWEEQFDYWKKHNDQYYTLVITDKSEKVVAVGTILVERKLIHECGLVGHIEDIAVDKNQQGKKLGLRLINALTAIGKDAGAYKVILDCSDHNVAFYEKCGYVRAGVEMSLKFAEQK</sequence>
<dbReference type="Pfam" id="PF00583">
    <property type="entry name" value="Acetyltransf_1"/>
    <property type="match status" value="1"/>
</dbReference>
<evidence type="ECO:0000256" key="5">
    <source>
        <dbReference type="ARBA" id="ARBA00022824"/>
    </source>
</evidence>
<feature type="domain" description="N-acetyltransferase" evidence="9">
    <location>
        <begin position="28"/>
        <end position="174"/>
    </location>
</feature>
<dbReference type="InterPro" id="IPR000182">
    <property type="entry name" value="GNAT_dom"/>
</dbReference>
<proteinExistence type="inferred from homology"/>
<dbReference type="InterPro" id="IPR016181">
    <property type="entry name" value="Acyl_CoA_acyltransferase"/>
</dbReference>
<dbReference type="PANTHER" id="PTHR13355">
    <property type="entry name" value="GLUCOSAMINE 6-PHOSPHATE N-ACETYLTRANSFERASE"/>
    <property type="match status" value="1"/>
</dbReference>
<dbReference type="GO" id="GO:0006048">
    <property type="term" value="P:UDP-N-acetylglucosamine biosynthetic process"/>
    <property type="evidence" value="ECO:0007669"/>
    <property type="project" value="UniProtKB-UniRule"/>
</dbReference>
<dbReference type="EMBL" id="QQZK01000004">
    <property type="protein sequence ID" value="KAF5104763.1"/>
    <property type="molecule type" value="Genomic_DNA"/>
</dbReference>
<organism evidence="10 12">
    <name type="scientific">Geotrichum candidum</name>
    <name type="common">Oospora lactis</name>
    <name type="synonym">Dipodascus geotrichum</name>
    <dbReference type="NCBI Taxonomy" id="1173061"/>
    <lineage>
        <taxon>Eukaryota</taxon>
        <taxon>Fungi</taxon>
        <taxon>Dikarya</taxon>
        <taxon>Ascomycota</taxon>
        <taxon>Saccharomycotina</taxon>
        <taxon>Dipodascomycetes</taxon>
        <taxon>Dipodascales</taxon>
        <taxon>Dipodascaceae</taxon>
        <taxon>Geotrichum</taxon>
    </lineage>
</organism>
<keyword evidence="12" id="KW-1185">Reference proteome</keyword>
<evidence type="ECO:0000313" key="12">
    <source>
        <dbReference type="Proteomes" id="UP000242525"/>
    </source>
</evidence>
<name>A0A0J9XGA8_GEOCN</name>
<dbReference type="AlphaFoldDB" id="A0A0J9XGA8"/>
<keyword evidence="6" id="KW-0472">Membrane</keyword>
<keyword evidence="5" id="KW-0256">Endoplasmic reticulum</keyword>
<evidence type="ECO:0000256" key="8">
    <source>
        <dbReference type="RuleBase" id="RU365086"/>
    </source>
</evidence>
<dbReference type="Gene3D" id="3.40.630.30">
    <property type="match status" value="1"/>
</dbReference>
<reference evidence="11" key="2">
    <citation type="journal article" date="2020" name="Front. Microbiol.">
        <title>Phenotypic and Genetic Characterization of the Cheese Ripening Yeast Geotrichum candidum.</title>
        <authorList>
            <person name="Perkins V."/>
            <person name="Vignola S."/>
            <person name="Lessard M.H."/>
            <person name="Plante P.L."/>
            <person name="Corbeil J."/>
            <person name="Dugat-Bony E."/>
            <person name="Frenette M."/>
            <person name="Labrie S."/>
        </authorList>
    </citation>
    <scope>NUCLEOTIDE SEQUENCE</scope>
    <source>
        <strain evidence="11">LMA-70</strain>
    </source>
</reference>
<accession>A0A0J9XGA8</accession>
<reference evidence="10 12" key="1">
    <citation type="submission" date="2014-03" db="EMBL/GenBank/DDBJ databases">
        <authorList>
            <person name="Casaregola S."/>
        </authorList>
    </citation>
    <scope>NUCLEOTIDE SEQUENCE [LARGE SCALE GENOMIC DNA]</scope>
    <source>
        <strain evidence="10 12">CLIB 918</strain>
    </source>
</reference>
<dbReference type="Proteomes" id="UP000242525">
    <property type="component" value="Unassembled WGS sequence"/>
</dbReference>
<comment type="pathway">
    <text evidence="8">Nucleotide-sugar biosynthesis; UDP-N-acetyl-alpha-D-glucosamine biosynthesis; N-acetyl-alpha-D-glucosamine 1-phosphate from alpha-D-glucosamine 6-phosphate (route I): step 1/2.</text>
</comment>
<dbReference type="SUPFAM" id="SSF55729">
    <property type="entry name" value="Acyl-CoA N-acyltransferases (Nat)"/>
    <property type="match status" value="1"/>
</dbReference>
<evidence type="ECO:0000313" key="11">
    <source>
        <dbReference type="EMBL" id="KAF5104763.1"/>
    </source>
</evidence>
<dbReference type="GO" id="GO:0005789">
    <property type="term" value="C:endoplasmic reticulum membrane"/>
    <property type="evidence" value="ECO:0007669"/>
    <property type="project" value="UniProtKB-SubCell"/>
</dbReference>
<gene>
    <name evidence="10" type="ORF">BN980_GECA13s00593g</name>
    <name evidence="11" type="ORF">DV451_000354</name>
</gene>
<evidence type="ECO:0000256" key="2">
    <source>
        <dbReference type="ARBA" id="ARBA00004586"/>
    </source>
</evidence>
<dbReference type="STRING" id="1173061.A0A0J9XGA8"/>
<evidence type="ECO:0000256" key="1">
    <source>
        <dbReference type="ARBA" id="ARBA00004184"/>
    </source>
</evidence>
<dbReference type="GO" id="GO:0004343">
    <property type="term" value="F:glucosamine 6-phosphate N-acetyltransferase activity"/>
    <property type="evidence" value="ECO:0007669"/>
    <property type="project" value="UniProtKB-UniRule"/>
</dbReference>
<comment type="subunit">
    <text evidence="3">Homodimer.</text>
</comment>
<comment type="subcellular location">
    <subcellularLocation>
        <location evidence="1">Endomembrane system</location>
        <topology evidence="1">Peripheral membrane protein</topology>
    </subcellularLocation>
    <subcellularLocation>
        <location evidence="2">Endoplasmic reticulum membrane</location>
    </subcellularLocation>
</comment>
<comment type="catalytic activity">
    <reaction evidence="8">
        <text>D-glucosamine 6-phosphate + acetyl-CoA = N-acetyl-D-glucosamine 6-phosphate + CoA + H(+)</text>
        <dbReference type="Rhea" id="RHEA:10292"/>
        <dbReference type="ChEBI" id="CHEBI:15378"/>
        <dbReference type="ChEBI" id="CHEBI:57287"/>
        <dbReference type="ChEBI" id="CHEBI:57288"/>
        <dbReference type="ChEBI" id="CHEBI:57513"/>
        <dbReference type="ChEBI" id="CHEBI:58725"/>
        <dbReference type="EC" id="2.3.1.4"/>
    </reaction>
</comment>
<protein>
    <recommendedName>
        <fullName evidence="8">Glucosamine 6-phosphate N-acetyltransferase</fullName>
        <ecNumber evidence="8">2.3.1.4</ecNumber>
    </recommendedName>
</protein>
<evidence type="ECO:0000256" key="4">
    <source>
        <dbReference type="ARBA" id="ARBA00022679"/>
    </source>
</evidence>
<dbReference type="EC" id="2.3.1.4" evidence="8"/>
<dbReference type="OrthoDB" id="10039976at2759"/>
<keyword evidence="7 8" id="KW-0012">Acyltransferase</keyword>
<dbReference type="FunFam" id="3.40.630.30:FF:000048">
    <property type="entry name" value="Glucosamine 6-phosphate N-acetyltransferase"/>
    <property type="match status" value="1"/>
</dbReference>
<dbReference type="PROSITE" id="PS51186">
    <property type="entry name" value="GNAT"/>
    <property type="match status" value="1"/>
</dbReference>
<evidence type="ECO:0000256" key="6">
    <source>
        <dbReference type="ARBA" id="ARBA00023136"/>
    </source>
</evidence>
<dbReference type="Proteomes" id="UP000750522">
    <property type="component" value="Unassembled WGS sequence"/>
</dbReference>
<evidence type="ECO:0000259" key="9">
    <source>
        <dbReference type="PROSITE" id="PS51186"/>
    </source>
</evidence>
<dbReference type="EMBL" id="CCBN010000013">
    <property type="protein sequence ID" value="CDO55942.1"/>
    <property type="molecule type" value="Genomic_DNA"/>
</dbReference>
<dbReference type="InterPro" id="IPR039143">
    <property type="entry name" value="GNPNAT1-like"/>
</dbReference>
<keyword evidence="4 8" id="KW-0808">Transferase</keyword>
<dbReference type="UniPathway" id="UPA00113">
    <property type="reaction ID" value="UER00529"/>
</dbReference>
<dbReference type="PANTHER" id="PTHR13355:SF11">
    <property type="entry name" value="GLUCOSAMINE 6-PHOSPHATE N-ACETYLTRANSFERASE"/>
    <property type="match status" value="1"/>
</dbReference>
<evidence type="ECO:0000313" key="10">
    <source>
        <dbReference type="EMBL" id="CDO55942.1"/>
    </source>
</evidence>
<evidence type="ECO:0000256" key="3">
    <source>
        <dbReference type="ARBA" id="ARBA00011738"/>
    </source>
</evidence>
<evidence type="ECO:0000256" key="7">
    <source>
        <dbReference type="ARBA" id="ARBA00023315"/>
    </source>
</evidence>